<dbReference type="PANTHER" id="PTHR33608:SF14">
    <property type="entry name" value="POSSIBLE CONSERVED SECRETED PROTEIN"/>
    <property type="match status" value="1"/>
</dbReference>
<organism evidence="3 4">
    <name type="scientific">Egicoccus halophilus</name>
    <dbReference type="NCBI Taxonomy" id="1670830"/>
    <lineage>
        <taxon>Bacteria</taxon>
        <taxon>Bacillati</taxon>
        <taxon>Actinomycetota</taxon>
        <taxon>Nitriliruptoria</taxon>
        <taxon>Egicoccales</taxon>
        <taxon>Egicoccaceae</taxon>
        <taxon>Egicoccus</taxon>
    </lineage>
</organism>
<dbReference type="PANTHER" id="PTHR33608">
    <property type="entry name" value="BLL2464 PROTEIN"/>
    <property type="match status" value="1"/>
</dbReference>
<gene>
    <name evidence="3" type="ORF">GCM10011354_27760</name>
</gene>
<reference evidence="3" key="2">
    <citation type="submission" date="2020-09" db="EMBL/GenBank/DDBJ databases">
        <authorList>
            <person name="Sun Q."/>
            <person name="Zhou Y."/>
        </authorList>
    </citation>
    <scope>NUCLEOTIDE SEQUENCE</scope>
    <source>
        <strain evidence="3">CGMCC 1.14988</strain>
    </source>
</reference>
<dbReference type="RefSeq" id="WP_130650040.1">
    <property type="nucleotide sequence ID" value="NZ_BMHA01000011.1"/>
</dbReference>
<feature type="domain" description="DUF58" evidence="2">
    <location>
        <begin position="262"/>
        <end position="414"/>
    </location>
</feature>
<sequence>MSARAPAASDAPGGGVSGAGNRARDPAAGGSTDEVAPAPWRVVGNAVPRLVAGGALLLLGLLINRGDVAVLGVVLVAPVVVDVLRGPRGRPEIRLDGPAFAPALRRATSALVIDPPAGTGTLLLRVGAAEHRDLEVLIDGGGRRTLTLALTTVRTGRQALFGVDHRARGRYAAVGSPAERAGPVSLLVLPQPVPLQQVPLPHRLQGLTGSHRSARAGDGGEFRDLAVFTAGDRLRRIDWKATARRGTGPAPATTGAGVSPEARTTQLYVRRTFATSDAHVMLVVDARDALGPDVSTWAVGGVHPLEPTSLDLARQAAISLASHFLDLGDRVGVVELGRRQRPLRPAGGRRQLRKLAHHVALAQAERDPSASAPDPQLPAGVLVMVLSTFLDDRAVELARTWRFAGHRTIAVDVLPRTVREHLAAREVLAHRLVAMERADRLRTLGAAGVEVVEWRDPDAGRVAGAQLAARSRVRRSGR</sequence>
<evidence type="ECO:0000313" key="4">
    <source>
        <dbReference type="Proteomes" id="UP000650511"/>
    </source>
</evidence>
<dbReference type="EMBL" id="BMHA01000011">
    <property type="protein sequence ID" value="GGI08172.1"/>
    <property type="molecule type" value="Genomic_DNA"/>
</dbReference>
<proteinExistence type="predicted"/>
<dbReference type="Pfam" id="PF01882">
    <property type="entry name" value="DUF58"/>
    <property type="match status" value="1"/>
</dbReference>
<evidence type="ECO:0000256" key="1">
    <source>
        <dbReference type="SAM" id="MobiDB-lite"/>
    </source>
</evidence>
<dbReference type="InterPro" id="IPR002881">
    <property type="entry name" value="DUF58"/>
</dbReference>
<dbReference type="OrthoDB" id="9776116at2"/>
<protein>
    <recommendedName>
        <fullName evidence="2">DUF58 domain-containing protein</fullName>
    </recommendedName>
</protein>
<reference evidence="3" key="1">
    <citation type="journal article" date="2014" name="Int. J. Syst. Evol. Microbiol.">
        <title>Complete genome sequence of Corynebacterium casei LMG S-19264T (=DSM 44701T), isolated from a smear-ripened cheese.</title>
        <authorList>
            <consortium name="US DOE Joint Genome Institute (JGI-PGF)"/>
            <person name="Walter F."/>
            <person name="Albersmeier A."/>
            <person name="Kalinowski J."/>
            <person name="Ruckert C."/>
        </authorList>
    </citation>
    <scope>NUCLEOTIDE SEQUENCE</scope>
    <source>
        <strain evidence="3">CGMCC 1.14988</strain>
    </source>
</reference>
<name>A0A8J3ESU4_9ACTN</name>
<comment type="caution">
    <text evidence="3">The sequence shown here is derived from an EMBL/GenBank/DDBJ whole genome shotgun (WGS) entry which is preliminary data.</text>
</comment>
<feature type="region of interest" description="Disordered" evidence="1">
    <location>
        <begin position="1"/>
        <end position="35"/>
    </location>
</feature>
<evidence type="ECO:0000259" key="2">
    <source>
        <dbReference type="Pfam" id="PF01882"/>
    </source>
</evidence>
<dbReference type="AlphaFoldDB" id="A0A8J3ESU4"/>
<keyword evidence="4" id="KW-1185">Reference proteome</keyword>
<dbReference type="Proteomes" id="UP000650511">
    <property type="component" value="Unassembled WGS sequence"/>
</dbReference>
<accession>A0A8J3ESU4</accession>
<evidence type="ECO:0000313" key="3">
    <source>
        <dbReference type="EMBL" id="GGI08172.1"/>
    </source>
</evidence>